<dbReference type="PANTHER" id="PTHR43248">
    <property type="entry name" value="2-SUCCINYL-6-HYDROXY-2,4-CYCLOHEXADIENE-1-CARBOXYLATE SYNTHASE"/>
    <property type="match status" value="1"/>
</dbReference>
<feature type="signal peptide" evidence="3">
    <location>
        <begin position="1"/>
        <end position="27"/>
    </location>
</feature>
<reference evidence="6" key="2">
    <citation type="submission" date="2015-01" db="EMBL/GenBank/DDBJ databases">
        <title>Evolutionary Origins and Diversification of the Mycorrhizal Mutualists.</title>
        <authorList>
            <consortium name="DOE Joint Genome Institute"/>
            <consortium name="Mycorrhizal Genomics Consortium"/>
            <person name="Kohler A."/>
            <person name="Kuo A."/>
            <person name="Nagy L.G."/>
            <person name="Floudas D."/>
            <person name="Copeland A."/>
            <person name="Barry K.W."/>
            <person name="Cichocki N."/>
            <person name="Veneault-Fourrey C."/>
            <person name="LaButti K."/>
            <person name="Lindquist E.A."/>
            <person name="Lipzen A."/>
            <person name="Lundell T."/>
            <person name="Morin E."/>
            <person name="Murat C."/>
            <person name="Riley R."/>
            <person name="Ohm R."/>
            <person name="Sun H."/>
            <person name="Tunlid A."/>
            <person name="Henrissat B."/>
            <person name="Grigoriev I.V."/>
            <person name="Hibbett D.S."/>
            <person name="Martin F."/>
        </authorList>
    </citation>
    <scope>NUCLEOTIDE SEQUENCE [LARGE SCALE GENOMIC DNA]</scope>
    <source>
        <strain evidence="6">F 1598</strain>
    </source>
</reference>
<accession>A0A0C3B976</accession>
<keyword evidence="2" id="KW-0378">Hydrolase</keyword>
<evidence type="ECO:0000256" key="3">
    <source>
        <dbReference type="SAM" id="SignalP"/>
    </source>
</evidence>
<dbReference type="InterPro" id="IPR029058">
    <property type="entry name" value="AB_hydrolase_fold"/>
</dbReference>
<dbReference type="AlphaFoldDB" id="A0A0C3B976"/>
<sequence length="564" mass="62192">MIISSFPPAPSTSMLLILLILAGSVSASQQALSTPNTLSSISWKSCGHLGSYNLECGRLSVPLDYVNPSTGTASLSILRLLADPMKRRGSLFANFGGPGVPGTGDWMRIRAPEMMEQSGGEYDIVSWDIRGVNDTTPGVKCFDSQEAADKFWAGSLWYKGVETNSSLRSSYDRNNFYSHVHSEDVRLRALWKRCESLSGDVLPYVGTAANARDVASMVDAIDGAGSEINYWGFSYGSILGQYITALFPDRLGKIIIDGIVYAPKWSVEPAVDFYNKLLTDTDKTYDGFVSLCAKAGPDGCALASVNSTRSSIKSDIEGLLLALYDPHYSKLPKELSRSSTVKAEIFMSLQSPRSWSQLADYLRSQKDFVKAAGDASELLAIDAVVRARDALRHATIMERHELKWYWDSEFYSNYWSIVCSDAPDDNGTTTLDLFDTIVQARERSILFGPMWPTEGSWPCHRSSIRAVERVTDFRVKPKHSVLILSNVYDPVTSIENGIEVLHKSFPKGDAGLGIRDGYGHCSYSMNSTCIVGVIQAYMRNWTLPGIDMKACPTEENLFPSKSML</sequence>
<proteinExistence type="inferred from homology"/>
<dbReference type="OrthoDB" id="425534at2759"/>
<dbReference type="InterPro" id="IPR013595">
    <property type="entry name" value="Pept_S33_TAP-like_C"/>
</dbReference>
<keyword evidence="3" id="KW-0732">Signal</keyword>
<evidence type="ECO:0000256" key="2">
    <source>
        <dbReference type="ARBA" id="ARBA00022801"/>
    </source>
</evidence>
<evidence type="ECO:0000313" key="5">
    <source>
        <dbReference type="EMBL" id="KIM73887.1"/>
    </source>
</evidence>
<dbReference type="Proteomes" id="UP000054166">
    <property type="component" value="Unassembled WGS sequence"/>
</dbReference>
<reference evidence="5 6" key="1">
    <citation type="submission" date="2014-04" db="EMBL/GenBank/DDBJ databases">
        <authorList>
            <consortium name="DOE Joint Genome Institute"/>
            <person name="Kuo A."/>
            <person name="Tarkka M."/>
            <person name="Buscot F."/>
            <person name="Kohler A."/>
            <person name="Nagy L.G."/>
            <person name="Floudas D."/>
            <person name="Copeland A."/>
            <person name="Barry K.W."/>
            <person name="Cichocki N."/>
            <person name="Veneault-Fourrey C."/>
            <person name="LaButti K."/>
            <person name="Lindquist E.A."/>
            <person name="Lipzen A."/>
            <person name="Lundell T."/>
            <person name="Morin E."/>
            <person name="Murat C."/>
            <person name="Sun H."/>
            <person name="Tunlid A."/>
            <person name="Henrissat B."/>
            <person name="Grigoriev I.V."/>
            <person name="Hibbett D.S."/>
            <person name="Martin F."/>
            <person name="Nordberg H.P."/>
            <person name="Cantor M.N."/>
            <person name="Hua S.X."/>
        </authorList>
    </citation>
    <scope>NUCLEOTIDE SEQUENCE [LARGE SCALE GENOMIC DNA]</scope>
    <source>
        <strain evidence="5 6">F 1598</strain>
    </source>
</reference>
<dbReference type="Gene3D" id="3.40.50.1820">
    <property type="entry name" value="alpha/beta hydrolase"/>
    <property type="match status" value="1"/>
</dbReference>
<feature type="domain" description="Peptidase S33 tripeptidyl aminopeptidase-like C-terminal" evidence="4">
    <location>
        <begin position="448"/>
        <end position="547"/>
    </location>
</feature>
<dbReference type="HOGENOM" id="CLU_013364_5_1_1"/>
<gene>
    <name evidence="5" type="ORF">PILCRDRAFT_828704</name>
</gene>
<comment type="similarity">
    <text evidence="1">Belongs to the peptidase S33 family.</text>
</comment>
<protein>
    <recommendedName>
        <fullName evidence="4">Peptidase S33 tripeptidyl aminopeptidase-like C-terminal domain-containing protein</fullName>
    </recommendedName>
</protein>
<dbReference type="InterPro" id="IPR051601">
    <property type="entry name" value="Serine_prot/Carboxylest_S33"/>
</dbReference>
<dbReference type="EMBL" id="KN833071">
    <property type="protein sequence ID" value="KIM73887.1"/>
    <property type="molecule type" value="Genomic_DNA"/>
</dbReference>
<dbReference type="SUPFAM" id="SSF53474">
    <property type="entry name" value="alpha/beta-Hydrolases"/>
    <property type="match status" value="1"/>
</dbReference>
<dbReference type="PANTHER" id="PTHR43248:SF25">
    <property type="entry name" value="AB HYDROLASE-1 DOMAIN-CONTAINING PROTEIN-RELATED"/>
    <property type="match status" value="1"/>
</dbReference>
<name>A0A0C3B976_PILCF</name>
<evidence type="ECO:0000256" key="1">
    <source>
        <dbReference type="ARBA" id="ARBA00010088"/>
    </source>
</evidence>
<evidence type="ECO:0000259" key="4">
    <source>
        <dbReference type="Pfam" id="PF08386"/>
    </source>
</evidence>
<keyword evidence="6" id="KW-1185">Reference proteome</keyword>
<organism evidence="5 6">
    <name type="scientific">Piloderma croceum (strain F 1598)</name>
    <dbReference type="NCBI Taxonomy" id="765440"/>
    <lineage>
        <taxon>Eukaryota</taxon>
        <taxon>Fungi</taxon>
        <taxon>Dikarya</taxon>
        <taxon>Basidiomycota</taxon>
        <taxon>Agaricomycotina</taxon>
        <taxon>Agaricomycetes</taxon>
        <taxon>Agaricomycetidae</taxon>
        <taxon>Atheliales</taxon>
        <taxon>Atheliaceae</taxon>
        <taxon>Piloderma</taxon>
    </lineage>
</organism>
<evidence type="ECO:0000313" key="6">
    <source>
        <dbReference type="Proteomes" id="UP000054166"/>
    </source>
</evidence>
<dbReference type="InParanoid" id="A0A0C3B976"/>
<dbReference type="GO" id="GO:0016787">
    <property type="term" value="F:hydrolase activity"/>
    <property type="evidence" value="ECO:0007669"/>
    <property type="project" value="UniProtKB-KW"/>
</dbReference>
<dbReference type="Pfam" id="PF08386">
    <property type="entry name" value="Abhydrolase_4"/>
    <property type="match status" value="1"/>
</dbReference>
<dbReference type="STRING" id="765440.A0A0C3B976"/>
<feature type="chain" id="PRO_5002161433" description="Peptidase S33 tripeptidyl aminopeptidase-like C-terminal domain-containing protein" evidence="3">
    <location>
        <begin position="28"/>
        <end position="564"/>
    </location>
</feature>